<reference evidence="2 3" key="1">
    <citation type="journal article" date="2019" name="Sci. Rep.">
        <title>Colletotrichum shisoi sp. nov., an anthracnose pathogen of Perilla frutescens in Japan: molecular phylogenetic, morphological and genomic evidence.</title>
        <authorList>
            <person name="Gan P."/>
            <person name="Tsushima A."/>
            <person name="Hiroyama R."/>
            <person name="Narusaka M."/>
            <person name="Takano Y."/>
            <person name="Narusaka Y."/>
            <person name="Kawaradani M."/>
            <person name="Damm U."/>
            <person name="Shirasu K."/>
        </authorList>
    </citation>
    <scope>NUCLEOTIDE SEQUENCE [LARGE SCALE GENOMIC DNA]</scope>
    <source>
        <strain evidence="2 3">PG-2018a</strain>
    </source>
</reference>
<sequence>MALSTLLYAALLPALTLGAIDRQRVVSQFNVVRTSLIDNNTTPLQVGNGNFAFNVDNTGMQTG</sequence>
<dbReference type="EMBL" id="PUHP01002154">
    <property type="protein sequence ID" value="TQN64662.1"/>
    <property type="molecule type" value="Genomic_DNA"/>
</dbReference>
<evidence type="ECO:0000256" key="1">
    <source>
        <dbReference type="SAM" id="SignalP"/>
    </source>
</evidence>
<feature type="chain" id="PRO_5024878572" evidence="1">
    <location>
        <begin position="19"/>
        <end position="63"/>
    </location>
</feature>
<keyword evidence="1" id="KW-0732">Signal</keyword>
<dbReference type="Proteomes" id="UP000326340">
    <property type="component" value="Unassembled WGS sequence"/>
</dbReference>
<gene>
    <name evidence="2" type="ORF">CSHISOI_10762</name>
</gene>
<accession>A0A5Q4BCM4</accession>
<protein>
    <submittedName>
        <fullName evidence="2">Uncharacterized protein</fullName>
    </submittedName>
</protein>
<dbReference type="AlphaFoldDB" id="A0A5Q4BCM4"/>
<name>A0A5Q4BCM4_9PEZI</name>
<comment type="caution">
    <text evidence="2">The sequence shown here is derived from an EMBL/GenBank/DDBJ whole genome shotgun (WGS) entry which is preliminary data.</text>
</comment>
<proteinExistence type="predicted"/>
<evidence type="ECO:0000313" key="2">
    <source>
        <dbReference type="EMBL" id="TQN64662.1"/>
    </source>
</evidence>
<keyword evidence="3" id="KW-1185">Reference proteome</keyword>
<feature type="signal peptide" evidence="1">
    <location>
        <begin position="1"/>
        <end position="18"/>
    </location>
</feature>
<dbReference type="OrthoDB" id="5174151at2759"/>
<organism evidence="2 3">
    <name type="scientific">Colletotrichum shisoi</name>
    <dbReference type="NCBI Taxonomy" id="2078593"/>
    <lineage>
        <taxon>Eukaryota</taxon>
        <taxon>Fungi</taxon>
        <taxon>Dikarya</taxon>
        <taxon>Ascomycota</taxon>
        <taxon>Pezizomycotina</taxon>
        <taxon>Sordariomycetes</taxon>
        <taxon>Hypocreomycetidae</taxon>
        <taxon>Glomerellales</taxon>
        <taxon>Glomerellaceae</taxon>
        <taxon>Colletotrichum</taxon>
        <taxon>Colletotrichum destructivum species complex</taxon>
    </lineage>
</organism>
<evidence type="ECO:0000313" key="3">
    <source>
        <dbReference type="Proteomes" id="UP000326340"/>
    </source>
</evidence>